<dbReference type="OrthoDB" id="4966at2759"/>
<dbReference type="Proteomes" id="UP000319257">
    <property type="component" value="Unassembled WGS sequence"/>
</dbReference>
<evidence type="ECO:0000313" key="4">
    <source>
        <dbReference type="Proteomes" id="UP000319257"/>
    </source>
</evidence>
<gene>
    <name evidence="2" type="ORF">E0L32_001797</name>
    <name evidence="3" type="ORF">E0L32_001882</name>
</gene>
<name>A0A507AM52_9PEZI</name>
<comment type="caution">
    <text evidence="3">The sequence shown here is derived from an EMBL/GenBank/DDBJ whole genome shotgun (WGS) entry which is preliminary data.</text>
</comment>
<protein>
    <submittedName>
        <fullName evidence="3">Uncharacterized protein</fullName>
    </submittedName>
</protein>
<evidence type="ECO:0000313" key="2">
    <source>
        <dbReference type="EMBL" id="TPX08222.1"/>
    </source>
</evidence>
<dbReference type="AlphaFoldDB" id="A0A507AM52"/>
<dbReference type="STRING" id="1093900.A0A507AM52"/>
<sequence length="766" mass="86971">MASQPAHPSTAGAEGIPPPSQRPLNRRAVKTLDDLAEEEFSDVPREPDGSISAEHFLEVWRAREEDTRRRAAALTEAQLLQLGVEPDIAEVRRSINEPAPPPLKKICRGQDAQAYTKFYDEDEEGEDDVDVDEIVERAAAGQHTGLSRLETLMHALIMDDAPRKRERRVAFDLISSMGSNTILLVEMCKHLNPADIVNVYAISKVCHATIDSYLTASIAQWTSHACPEAARVFPCSLYPSMSVPDPMGRVVVETKPGGGGEVTRTRMAPSLRWYAMVFRRSRRARDILACLARNGHRTPRGAHGTLLRLWLVLDCATSNGRLDLFHCDTLFSEADIYNGQLFLTKLNMRFSDPVYGPRQELLSRLVLAQRGGMTLLWRMLRGDTLAGVREGRVPEALDPQRVVQMRVRYDVEVDDEWFHEAELPMLGVPFDEVGKGHTEGWGAGEAHLLRLDELLPVEAARRGLRLDDHLWYMAMWGHLDCRTGLNLVPSVDEMYMSDDELPPAGKGLLDRCGNVPFEQWEWQPWHSFKRRWNELSVEEKRAVFEAQQDEQLALQAWEHYSEFDSSEDDSEEDESVASTDVDLSGIGTVNDRLFNPSMAFPSRIWQTDSNNLKPASKIQLKPREQALVDQCVDEITRRLHVEDQRMAEVSLEGPYNENLDNKEGWEDVYREVKQSYQDDAADGEDGDDEDDGVEDDDGHQDIDEDMDEDTEEGNEGDVDVDDYDDDDSLTEWLGDELLDEPSLQPSAVLEMEKMEKYVFFNDFRRY</sequence>
<evidence type="ECO:0000313" key="3">
    <source>
        <dbReference type="EMBL" id="TPX08307.1"/>
    </source>
</evidence>
<dbReference type="EMBL" id="SKBQ01000007">
    <property type="protein sequence ID" value="TPX08307.1"/>
    <property type="molecule type" value="Genomic_DNA"/>
</dbReference>
<organism evidence="3 4">
    <name type="scientific">Thyridium curvatum</name>
    <dbReference type="NCBI Taxonomy" id="1093900"/>
    <lineage>
        <taxon>Eukaryota</taxon>
        <taxon>Fungi</taxon>
        <taxon>Dikarya</taxon>
        <taxon>Ascomycota</taxon>
        <taxon>Pezizomycotina</taxon>
        <taxon>Sordariomycetes</taxon>
        <taxon>Sordariomycetidae</taxon>
        <taxon>Thyridiales</taxon>
        <taxon>Thyridiaceae</taxon>
        <taxon>Thyridium</taxon>
    </lineage>
</organism>
<keyword evidence="4" id="KW-1185">Reference proteome</keyword>
<evidence type="ECO:0000256" key="1">
    <source>
        <dbReference type="SAM" id="MobiDB-lite"/>
    </source>
</evidence>
<reference evidence="3 4" key="1">
    <citation type="submission" date="2019-06" db="EMBL/GenBank/DDBJ databases">
        <title>Draft genome sequence of the filamentous fungus Phialemoniopsis curvata isolated from diesel fuel.</title>
        <authorList>
            <person name="Varaljay V.A."/>
            <person name="Lyon W.J."/>
            <person name="Crouch A.L."/>
            <person name="Drake C.E."/>
            <person name="Hollomon J.M."/>
            <person name="Nadeau L.J."/>
            <person name="Nunn H.S."/>
            <person name="Stevenson B.S."/>
            <person name="Bojanowski C.L."/>
            <person name="Crookes-Goodson W.J."/>
        </authorList>
    </citation>
    <scope>NUCLEOTIDE SEQUENCE [LARGE SCALE GENOMIC DNA]</scope>
    <source>
        <strain evidence="3 4">D216</strain>
    </source>
</reference>
<feature type="region of interest" description="Disordered" evidence="1">
    <location>
        <begin position="677"/>
        <end position="744"/>
    </location>
</feature>
<proteinExistence type="predicted"/>
<accession>A0A507AM52</accession>
<dbReference type="InParanoid" id="A0A507AM52"/>
<feature type="compositionally biased region" description="Acidic residues" evidence="1">
    <location>
        <begin position="679"/>
        <end position="739"/>
    </location>
</feature>
<dbReference type="EMBL" id="SKBQ01000007">
    <property type="protein sequence ID" value="TPX08222.1"/>
    <property type="molecule type" value="Genomic_DNA"/>
</dbReference>
<feature type="region of interest" description="Disordered" evidence="1">
    <location>
        <begin position="1"/>
        <end position="27"/>
    </location>
</feature>
<dbReference type="GeneID" id="41969244"/>
<dbReference type="RefSeq" id="XP_030989933.1">
    <property type="nucleotide sequence ID" value="XM_031135916.1"/>
</dbReference>